<proteinExistence type="predicted"/>
<reference evidence="1" key="1">
    <citation type="submission" date="2019-10" db="EMBL/GenBank/DDBJ databases">
        <authorList>
            <consortium name="DOE Joint Genome Institute"/>
            <person name="Kuo A."/>
            <person name="Miyauchi S."/>
            <person name="Kiss E."/>
            <person name="Drula E."/>
            <person name="Kohler A."/>
            <person name="Sanchez-Garcia M."/>
            <person name="Andreopoulos B."/>
            <person name="Barry K.W."/>
            <person name="Bonito G."/>
            <person name="Buee M."/>
            <person name="Carver A."/>
            <person name="Chen C."/>
            <person name="Cichocki N."/>
            <person name="Clum A."/>
            <person name="Culley D."/>
            <person name="Crous P.W."/>
            <person name="Fauchery L."/>
            <person name="Girlanda M."/>
            <person name="Hayes R."/>
            <person name="Keri Z."/>
            <person name="Labutti K."/>
            <person name="Lipzen A."/>
            <person name="Lombard V."/>
            <person name="Magnuson J."/>
            <person name="Maillard F."/>
            <person name="Morin E."/>
            <person name="Murat C."/>
            <person name="Nolan M."/>
            <person name="Ohm R."/>
            <person name="Pangilinan J."/>
            <person name="Pereira M."/>
            <person name="Perotto S."/>
            <person name="Peter M."/>
            <person name="Riley R."/>
            <person name="Sitrit Y."/>
            <person name="Stielow B."/>
            <person name="Szollosi G."/>
            <person name="Zifcakova L."/>
            <person name="Stursova M."/>
            <person name="Spatafora J.W."/>
            <person name="Tedersoo L."/>
            <person name="Vaario L.-M."/>
            <person name="Yamada A."/>
            <person name="Yan M."/>
            <person name="Wang P."/>
            <person name="Xu J."/>
            <person name="Bruns T."/>
            <person name="Baldrian P."/>
            <person name="Vilgalys R."/>
            <person name="Henrissat B."/>
            <person name="Grigoriev I.V."/>
            <person name="Hibbett D."/>
            <person name="Nagy L.G."/>
            <person name="Martin F.M."/>
        </authorList>
    </citation>
    <scope>NUCLEOTIDE SEQUENCE</scope>
    <source>
        <strain evidence="1">P2</strain>
    </source>
</reference>
<keyword evidence="2" id="KW-1185">Reference proteome</keyword>
<evidence type="ECO:0000313" key="1">
    <source>
        <dbReference type="EMBL" id="KAF9652075.1"/>
    </source>
</evidence>
<reference evidence="1" key="2">
    <citation type="journal article" date="2020" name="Nat. Commun.">
        <title>Large-scale genome sequencing of mycorrhizal fungi provides insights into the early evolution of symbiotic traits.</title>
        <authorList>
            <person name="Miyauchi S."/>
            <person name="Kiss E."/>
            <person name="Kuo A."/>
            <person name="Drula E."/>
            <person name="Kohler A."/>
            <person name="Sanchez-Garcia M."/>
            <person name="Morin E."/>
            <person name="Andreopoulos B."/>
            <person name="Barry K.W."/>
            <person name="Bonito G."/>
            <person name="Buee M."/>
            <person name="Carver A."/>
            <person name="Chen C."/>
            <person name="Cichocki N."/>
            <person name="Clum A."/>
            <person name="Culley D."/>
            <person name="Crous P.W."/>
            <person name="Fauchery L."/>
            <person name="Girlanda M."/>
            <person name="Hayes R.D."/>
            <person name="Keri Z."/>
            <person name="LaButti K."/>
            <person name="Lipzen A."/>
            <person name="Lombard V."/>
            <person name="Magnuson J."/>
            <person name="Maillard F."/>
            <person name="Murat C."/>
            <person name="Nolan M."/>
            <person name="Ohm R.A."/>
            <person name="Pangilinan J."/>
            <person name="Pereira M.F."/>
            <person name="Perotto S."/>
            <person name="Peter M."/>
            <person name="Pfister S."/>
            <person name="Riley R."/>
            <person name="Sitrit Y."/>
            <person name="Stielow J.B."/>
            <person name="Szollosi G."/>
            <person name="Zifcakova L."/>
            <person name="Stursova M."/>
            <person name="Spatafora J.W."/>
            <person name="Tedersoo L."/>
            <person name="Vaario L.M."/>
            <person name="Yamada A."/>
            <person name="Yan M."/>
            <person name="Wang P."/>
            <person name="Xu J."/>
            <person name="Bruns T."/>
            <person name="Baldrian P."/>
            <person name="Vilgalys R."/>
            <person name="Dunand C."/>
            <person name="Henrissat B."/>
            <person name="Grigoriev I.V."/>
            <person name="Hibbett D."/>
            <person name="Nagy L.G."/>
            <person name="Martin F.M."/>
        </authorList>
    </citation>
    <scope>NUCLEOTIDE SEQUENCE</scope>
    <source>
        <strain evidence="1">P2</strain>
    </source>
</reference>
<dbReference type="EMBL" id="MU117971">
    <property type="protein sequence ID" value="KAF9652075.1"/>
    <property type="molecule type" value="Genomic_DNA"/>
</dbReference>
<comment type="caution">
    <text evidence="1">The sequence shown here is derived from an EMBL/GenBank/DDBJ whole genome shotgun (WGS) entry which is preliminary data.</text>
</comment>
<gene>
    <name evidence="1" type="ORF">BDM02DRAFT_3162147</name>
</gene>
<protein>
    <submittedName>
        <fullName evidence="1">NAD(P)-binding protein</fullName>
    </submittedName>
</protein>
<evidence type="ECO:0000313" key="2">
    <source>
        <dbReference type="Proteomes" id="UP000886501"/>
    </source>
</evidence>
<accession>A0ACB6ZQN2</accession>
<sequence>MSGSGFSSALGVLGKMLNAVFIESYFAPKSKFAVDDIPDLTGKVTIVTGGNAGIGKETVKALLAKNAKVYLAARSEDRAKAAIEDLKQTTGKEAVWLKLDLSSLKSIKAAAEEFLGKEPELHILFNNAGVIWLPIDQATVDGYDVTWGTNTLGPFYFTKLLLPALFEASTPENRSRVVNTGSASGITGISFFGSGLDFATFKDSPRRGKYSAGHLYSQSKLGNVIFTQELARRHGDKIVTTVVHPGMIRSEMGRNYANLENAFVKFLMRVLLYPTPQGALTQLWAGTSPETGNLNGEYLVPWARVSKPRSNDQELGRELWTWFEEQVANV</sequence>
<organism evidence="1 2">
    <name type="scientific">Thelephora ganbajun</name>
    <name type="common">Ganba fungus</name>
    <dbReference type="NCBI Taxonomy" id="370292"/>
    <lineage>
        <taxon>Eukaryota</taxon>
        <taxon>Fungi</taxon>
        <taxon>Dikarya</taxon>
        <taxon>Basidiomycota</taxon>
        <taxon>Agaricomycotina</taxon>
        <taxon>Agaricomycetes</taxon>
        <taxon>Thelephorales</taxon>
        <taxon>Thelephoraceae</taxon>
        <taxon>Thelephora</taxon>
    </lineage>
</organism>
<name>A0ACB6ZQN2_THEGA</name>
<dbReference type="Proteomes" id="UP000886501">
    <property type="component" value="Unassembled WGS sequence"/>
</dbReference>